<evidence type="ECO:0000256" key="3">
    <source>
        <dbReference type="SAM" id="MobiDB-lite"/>
    </source>
</evidence>
<dbReference type="PANTHER" id="PTHR43053:SF3">
    <property type="entry name" value="ALPHA-GALACTOSIDASE C-RELATED"/>
    <property type="match status" value="1"/>
</dbReference>
<name>A0ABS4T9B8_9PSEU</name>
<dbReference type="InterPro" id="IPR013785">
    <property type="entry name" value="Aldolase_TIM"/>
</dbReference>
<feature type="compositionally biased region" description="Polar residues" evidence="3">
    <location>
        <begin position="20"/>
        <end position="31"/>
    </location>
</feature>
<accession>A0ABS4T9B8</accession>
<evidence type="ECO:0000313" key="4">
    <source>
        <dbReference type="EMBL" id="MBP2321018.1"/>
    </source>
</evidence>
<dbReference type="Pfam" id="PF02065">
    <property type="entry name" value="Melibiase"/>
    <property type="match status" value="1"/>
</dbReference>
<dbReference type="SUPFAM" id="SSF51445">
    <property type="entry name" value="(Trans)glycosidases"/>
    <property type="match status" value="1"/>
</dbReference>
<evidence type="ECO:0000313" key="5">
    <source>
        <dbReference type="Proteomes" id="UP001519332"/>
    </source>
</evidence>
<dbReference type="GO" id="GO:0004557">
    <property type="term" value="F:alpha-galactosidase activity"/>
    <property type="evidence" value="ECO:0007669"/>
    <property type="project" value="UniProtKB-EC"/>
</dbReference>
<organism evidence="4 5">
    <name type="scientific">Kibdelosporangium banguiense</name>
    <dbReference type="NCBI Taxonomy" id="1365924"/>
    <lineage>
        <taxon>Bacteria</taxon>
        <taxon>Bacillati</taxon>
        <taxon>Actinomycetota</taxon>
        <taxon>Actinomycetes</taxon>
        <taxon>Pseudonocardiales</taxon>
        <taxon>Pseudonocardiaceae</taxon>
        <taxon>Kibdelosporangium</taxon>
    </lineage>
</organism>
<proteinExistence type="predicted"/>
<dbReference type="EMBL" id="JAGINW010000001">
    <property type="protein sequence ID" value="MBP2321018.1"/>
    <property type="molecule type" value="Genomic_DNA"/>
</dbReference>
<evidence type="ECO:0000256" key="1">
    <source>
        <dbReference type="ARBA" id="ARBA00022801"/>
    </source>
</evidence>
<dbReference type="InterPro" id="IPR050985">
    <property type="entry name" value="Alpha-glycosidase_related"/>
</dbReference>
<reference evidence="4 5" key="1">
    <citation type="submission" date="2021-03" db="EMBL/GenBank/DDBJ databases">
        <title>Sequencing the genomes of 1000 actinobacteria strains.</title>
        <authorList>
            <person name="Klenk H.-P."/>
        </authorList>
    </citation>
    <scope>NUCLEOTIDE SEQUENCE [LARGE SCALE GENOMIC DNA]</scope>
    <source>
        <strain evidence="4 5">DSM 46670</strain>
    </source>
</reference>
<keyword evidence="2 4" id="KW-0326">Glycosidase</keyword>
<comment type="caution">
    <text evidence="4">The sequence shown here is derived from an EMBL/GenBank/DDBJ whole genome shotgun (WGS) entry which is preliminary data.</text>
</comment>
<feature type="region of interest" description="Disordered" evidence="3">
    <location>
        <begin position="18"/>
        <end position="43"/>
    </location>
</feature>
<keyword evidence="1 4" id="KW-0378">Hydrolase</keyword>
<gene>
    <name evidence="4" type="ORF">JOF56_001403</name>
</gene>
<dbReference type="PANTHER" id="PTHR43053">
    <property type="entry name" value="GLYCOSIDASE FAMILY 31"/>
    <property type="match status" value="1"/>
</dbReference>
<dbReference type="InterPro" id="IPR017853">
    <property type="entry name" value="GH"/>
</dbReference>
<dbReference type="Proteomes" id="UP001519332">
    <property type="component" value="Unassembled WGS sequence"/>
</dbReference>
<dbReference type="Gene3D" id="3.20.20.70">
    <property type="entry name" value="Aldolase class I"/>
    <property type="match status" value="1"/>
</dbReference>
<protein>
    <submittedName>
        <fullName evidence="4">Alpha-galactosidase</fullName>
        <ecNumber evidence="4">3.2.1.22</ecNumber>
    </submittedName>
</protein>
<dbReference type="CDD" id="cd14791">
    <property type="entry name" value="GH36"/>
    <property type="match status" value="1"/>
</dbReference>
<sequence length="440" mass="48297">MRPVTEIPIDPSRAVVHEQGWQSWSPSTSYPVGTPPHRPASDNRRIGAWRAESLPAPSVYRGEGLIAVDPGDGPIHVIASADPLGSVPAIDVSIVESRAVVTASEPVVVYSFAGSIQEALARWADSVVSSLGLVAPRPAPTIWCSWYQYFTKVTEANVVTNLALMDSLPIDVVQVDDGYQAEIGDWLIPSPDFSDVPGLFTRIRDTGRRAGIWTAPFLVGSQSQVAAAHPDWLVRNYDDSPVSAGHNWNQDLYALDSTHPGAAEYLTEVYSTFRSWGIDFHKIDFIYAGALYGKRYSDVSPIEAYRSALRLIREAIGPDAYLLGCGAPQLPSIGLVDAMRVSPDIAPTYMPRDEDISMPGQWGAVLNGVSRAFQHGRFWVNDPDCIVARPGIEQREEWAEHVSRYGGLRGSSDGLDQLDEWGLETTRRLLSEPVPRYFIP</sequence>
<dbReference type="EC" id="3.2.1.22" evidence="4"/>
<dbReference type="RefSeq" id="WP_209635620.1">
    <property type="nucleotide sequence ID" value="NZ_JAGINW010000001.1"/>
</dbReference>
<keyword evidence="5" id="KW-1185">Reference proteome</keyword>
<dbReference type="InterPro" id="IPR002252">
    <property type="entry name" value="Glyco_hydro_36"/>
</dbReference>
<evidence type="ECO:0000256" key="2">
    <source>
        <dbReference type="ARBA" id="ARBA00023295"/>
    </source>
</evidence>